<dbReference type="AlphaFoldDB" id="A0A0N4Z8K9"/>
<organism evidence="2 3">
    <name type="scientific">Parastrongyloides trichosuri</name>
    <name type="common">Possum-specific nematode worm</name>
    <dbReference type="NCBI Taxonomy" id="131310"/>
    <lineage>
        <taxon>Eukaryota</taxon>
        <taxon>Metazoa</taxon>
        <taxon>Ecdysozoa</taxon>
        <taxon>Nematoda</taxon>
        <taxon>Chromadorea</taxon>
        <taxon>Rhabditida</taxon>
        <taxon>Tylenchina</taxon>
        <taxon>Panagrolaimomorpha</taxon>
        <taxon>Strongyloidoidea</taxon>
        <taxon>Strongyloididae</taxon>
        <taxon>Parastrongyloides</taxon>
    </lineage>
</organism>
<dbReference type="Proteomes" id="UP000038045">
    <property type="component" value="Unplaced"/>
</dbReference>
<keyword evidence="2" id="KW-1185">Reference proteome</keyword>
<reference evidence="3" key="1">
    <citation type="submission" date="2017-02" db="UniProtKB">
        <authorList>
            <consortium name="WormBaseParasite"/>
        </authorList>
    </citation>
    <scope>IDENTIFICATION</scope>
</reference>
<accession>A0A0N4Z8K9</accession>
<dbReference type="WBParaSite" id="PTRK_0000362000.1">
    <property type="protein sequence ID" value="PTRK_0000362000.1"/>
    <property type="gene ID" value="PTRK_0000362000"/>
</dbReference>
<evidence type="ECO:0000313" key="3">
    <source>
        <dbReference type="WBParaSite" id="PTRK_0000362000.1"/>
    </source>
</evidence>
<evidence type="ECO:0000256" key="1">
    <source>
        <dbReference type="SAM" id="MobiDB-lite"/>
    </source>
</evidence>
<sequence length="121" mass="13729">MLDLSKIEAGHFVLDRRPLVLHDLLDSHGQSHLERGQVHRPWPDTGRSLRRPAGPAAGGVRHRTRGGRRPDGAAFPEVRATRRVPDPPSWRRRSGPFPLRRPRRADEGRHSRRTSSGRGHE</sequence>
<evidence type="ECO:0000313" key="2">
    <source>
        <dbReference type="Proteomes" id="UP000038045"/>
    </source>
</evidence>
<name>A0A0N4Z8K9_PARTI</name>
<proteinExistence type="predicted"/>
<protein>
    <submittedName>
        <fullName evidence="3">DUF4158 domain-containing protein</fullName>
    </submittedName>
</protein>
<feature type="region of interest" description="Disordered" evidence="1">
    <location>
        <begin position="29"/>
        <end position="121"/>
    </location>
</feature>